<organism evidence="1 2">
    <name type="scientific">Mariniblastus fucicola</name>
    <dbReference type="NCBI Taxonomy" id="980251"/>
    <lineage>
        <taxon>Bacteria</taxon>
        <taxon>Pseudomonadati</taxon>
        <taxon>Planctomycetota</taxon>
        <taxon>Planctomycetia</taxon>
        <taxon>Pirellulales</taxon>
        <taxon>Pirellulaceae</taxon>
        <taxon>Mariniblastus</taxon>
    </lineage>
</organism>
<evidence type="ECO:0000313" key="2">
    <source>
        <dbReference type="Proteomes" id="UP000322214"/>
    </source>
</evidence>
<dbReference type="KEGG" id="mff:MFFC18_12460"/>
<dbReference type="AlphaFoldDB" id="A0A5B9P923"/>
<reference evidence="1 2" key="1">
    <citation type="submission" date="2019-08" db="EMBL/GenBank/DDBJ databases">
        <title>Deep-cultivation of Planctomycetes and their phenomic and genomic characterization uncovers novel biology.</title>
        <authorList>
            <person name="Wiegand S."/>
            <person name="Jogler M."/>
            <person name="Boedeker C."/>
            <person name="Pinto D."/>
            <person name="Vollmers J."/>
            <person name="Rivas-Marin E."/>
            <person name="Kohn T."/>
            <person name="Peeters S.H."/>
            <person name="Heuer A."/>
            <person name="Rast P."/>
            <person name="Oberbeckmann S."/>
            <person name="Bunk B."/>
            <person name="Jeske O."/>
            <person name="Meyerdierks A."/>
            <person name="Storesund J.E."/>
            <person name="Kallscheuer N."/>
            <person name="Luecker S."/>
            <person name="Lage O.M."/>
            <person name="Pohl T."/>
            <person name="Merkel B.J."/>
            <person name="Hornburger P."/>
            <person name="Mueller R.-W."/>
            <person name="Bruemmer F."/>
            <person name="Labrenz M."/>
            <person name="Spormann A.M."/>
            <person name="Op den Camp H."/>
            <person name="Overmann J."/>
            <person name="Amann R."/>
            <person name="Jetten M.S.M."/>
            <person name="Mascher T."/>
            <person name="Medema M.H."/>
            <person name="Devos D.P."/>
            <person name="Kaster A.-K."/>
            <person name="Ovreas L."/>
            <person name="Rohde M."/>
            <person name="Galperin M.Y."/>
            <person name="Jogler C."/>
        </authorList>
    </citation>
    <scope>NUCLEOTIDE SEQUENCE [LARGE SCALE GENOMIC DNA]</scope>
    <source>
        <strain evidence="1 2">FC18</strain>
    </source>
</reference>
<sequence length="70" mass="7928">MNWQTPIGYKEVTLHRPLAIAGKLRKTRKIGEAIIKKSASIQETFGGLSDQHERRASLGHYRLEPNGFPK</sequence>
<dbReference type="EMBL" id="CP042912">
    <property type="protein sequence ID" value="QEG21390.1"/>
    <property type="molecule type" value="Genomic_DNA"/>
</dbReference>
<evidence type="ECO:0000313" key="1">
    <source>
        <dbReference type="EMBL" id="QEG21390.1"/>
    </source>
</evidence>
<accession>A0A5B9P923</accession>
<protein>
    <submittedName>
        <fullName evidence="1">Uncharacterized protein</fullName>
    </submittedName>
</protein>
<name>A0A5B9P923_9BACT</name>
<keyword evidence="2" id="KW-1185">Reference proteome</keyword>
<proteinExistence type="predicted"/>
<dbReference type="RefSeq" id="WP_075084419.1">
    <property type="nucleotide sequence ID" value="NZ_CP042912.1"/>
</dbReference>
<gene>
    <name evidence="1" type="ORF">MFFC18_12460</name>
</gene>
<dbReference type="Proteomes" id="UP000322214">
    <property type="component" value="Chromosome"/>
</dbReference>